<proteinExistence type="predicted"/>
<dbReference type="PRINTS" id="PR00348">
    <property type="entry name" value="UBIQUITIN"/>
</dbReference>
<dbReference type="Pfam" id="PF00240">
    <property type="entry name" value="ubiquitin"/>
    <property type="match status" value="1"/>
</dbReference>
<evidence type="ECO:0000313" key="3">
    <source>
        <dbReference type="Proteomes" id="UP001460270"/>
    </source>
</evidence>
<dbReference type="CDD" id="cd17039">
    <property type="entry name" value="Ubl_ubiquitin_like"/>
    <property type="match status" value="1"/>
</dbReference>
<dbReference type="Gene3D" id="3.10.20.90">
    <property type="entry name" value="Phosphatidylinositol 3-kinase Catalytic Subunit, Chain A, domain 1"/>
    <property type="match status" value="1"/>
</dbReference>
<dbReference type="InterPro" id="IPR019956">
    <property type="entry name" value="Ubiquitin_dom"/>
</dbReference>
<accession>A0AAW0Q8Q4</accession>
<feature type="domain" description="Ubiquitin-like" evidence="1">
    <location>
        <begin position="17"/>
        <end position="71"/>
    </location>
</feature>
<dbReference type="SUPFAM" id="SSF54236">
    <property type="entry name" value="Ubiquitin-like"/>
    <property type="match status" value="1"/>
</dbReference>
<dbReference type="InterPro" id="IPR000626">
    <property type="entry name" value="Ubiquitin-like_dom"/>
</dbReference>
<dbReference type="AlphaFoldDB" id="A0AAW0Q8Q4"/>
<evidence type="ECO:0000313" key="2">
    <source>
        <dbReference type="EMBL" id="KAK7940559.1"/>
    </source>
</evidence>
<dbReference type="PANTHER" id="PTHR10666">
    <property type="entry name" value="UBIQUITIN"/>
    <property type="match status" value="1"/>
</dbReference>
<dbReference type="Proteomes" id="UP001460270">
    <property type="component" value="Unassembled WGS sequence"/>
</dbReference>
<evidence type="ECO:0000259" key="1">
    <source>
        <dbReference type="PROSITE" id="PS50053"/>
    </source>
</evidence>
<organism evidence="2 3">
    <name type="scientific">Mugilogobius chulae</name>
    <name type="common">yellowstripe goby</name>
    <dbReference type="NCBI Taxonomy" id="88201"/>
    <lineage>
        <taxon>Eukaryota</taxon>
        <taxon>Metazoa</taxon>
        <taxon>Chordata</taxon>
        <taxon>Craniata</taxon>
        <taxon>Vertebrata</taxon>
        <taxon>Euteleostomi</taxon>
        <taxon>Actinopterygii</taxon>
        <taxon>Neopterygii</taxon>
        <taxon>Teleostei</taxon>
        <taxon>Neoteleostei</taxon>
        <taxon>Acanthomorphata</taxon>
        <taxon>Gobiaria</taxon>
        <taxon>Gobiiformes</taxon>
        <taxon>Gobioidei</taxon>
        <taxon>Gobiidae</taxon>
        <taxon>Gobionellinae</taxon>
        <taxon>Mugilogobius</taxon>
    </lineage>
</organism>
<name>A0AAW0Q8Q4_9GOBI</name>
<reference evidence="3" key="1">
    <citation type="submission" date="2024-04" db="EMBL/GenBank/DDBJ databases">
        <title>Salinicola lusitanus LLJ914,a marine bacterium isolated from the Okinawa Trough.</title>
        <authorList>
            <person name="Li J."/>
        </authorList>
    </citation>
    <scope>NUCLEOTIDE SEQUENCE [LARGE SCALE GENOMIC DNA]</scope>
</reference>
<dbReference type="PROSITE" id="PS50053">
    <property type="entry name" value="UBIQUITIN_2"/>
    <property type="match status" value="1"/>
</dbReference>
<dbReference type="InterPro" id="IPR050158">
    <property type="entry name" value="Ubiquitin_ubiquitin-like"/>
</dbReference>
<sequence length="105" mass="12202">MSYLALCETEEQFSNLTVQDFKKKVIDKHKLDQDKIRLIFAGRQLNEDRRLLDYGIQNMCTIQIACFLSGGDEGPREGNLGDKDHKNRSMDRLCDFNDPLFKTDK</sequence>
<keyword evidence="3" id="KW-1185">Reference proteome</keyword>
<comment type="caution">
    <text evidence="2">The sequence shown here is derived from an EMBL/GenBank/DDBJ whole genome shotgun (WGS) entry which is preliminary data.</text>
</comment>
<protein>
    <recommendedName>
        <fullName evidence="1">Ubiquitin-like domain-containing protein</fullName>
    </recommendedName>
</protein>
<dbReference type="InterPro" id="IPR029071">
    <property type="entry name" value="Ubiquitin-like_domsf"/>
</dbReference>
<dbReference type="EMBL" id="JBBPFD010000002">
    <property type="protein sequence ID" value="KAK7940559.1"/>
    <property type="molecule type" value="Genomic_DNA"/>
</dbReference>
<gene>
    <name evidence="2" type="ORF">WMY93_003885</name>
</gene>